<feature type="domain" description="Bifunctional inhibitor/plant lipid transfer protein/seed storage helical" evidence="4">
    <location>
        <begin position="29"/>
        <end position="106"/>
    </location>
</feature>
<evidence type="ECO:0000256" key="3">
    <source>
        <dbReference type="SAM" id="SignalP"/>
    </source>
</evidence>
<keyword evidence="2" id="KW-1015">Disulfide bond</keyword>
<evidence type="ECO:0000313" key="6">
    <source>
        <dbReference type="Proteomes" id="UP000091857"/>
    </source>
</evidence>
<organism evidence="5 6">
    <name type="scientific">Manihot esculenta</name>
    <name type="common">Cassava</name>
    <name type="synonym">Jatropha manihot</name>
    <dbReference type="NCBI Taxonomy" id="3983"/>
    <lineage>
        <taxon>Eukaryota</taxon>
        <taxon>Viridiplantae</taxon>
        <taxon>Streptophyta</taxon>
        <taxon>Embryophyta</taxon>
        <taxon>Tracheophyta</taxon>
        <taxon>Spermatophyta</taxon>
        <taxon>Magnoliopsida</taxon>
        <taxon>eudicotyledons</taxon>
        <taxon>Gunneridae</taxon>
        <taxon>Pentapetalae</taxon>
        <taxon>rosids</taxon>
        <taxon>fabids</taxon>
        <taxon>Malpighiales</taxon>
        <taxon>Euphorbiaceae</taxon>
        <taxon>Crotonoideae</taxon>
        <taxon>Manihoteae</taxon>
        <taxon>Manihot</taxon>
    </lineage>
</organism>
<comment type="caution">
    <text evidence="5">The sequence shown here is derived from an EMBL/GenBank/DDBJ whole genome shotgun (WGS) entry which is preliminary data.</text>
</comment>
<evidence type="ECO:0000256" key="2">
    <source>
        <dbReference type="ARBA" id="ARBA00023157"/>
    </source>
</evidence>
<dbReference type="GO" id="GO:0006869">
    <property type="term" value="P:lipid transport"/>
    <property type="evidence" value="ECO:0007669"/>
    <property type="project" value="InterPro"/>
</dbReference>
<proteinExistence type="inferred from homology"/>
<sequence length="119" mass="13246">MSRLVAFLLVILLVSQPAMAQKPRDFIDCLSVLVYFSSCIGYIDGRFGEPSWGCCMGVEELNRLATQNHETQKICQCIELVARLGDPPFLLANINALPIKCQTHLSFPISVKKDCSKVQ</sequence>
<dbReference type="InterPro" id="IPR036312">
    <property type="entry name" value="Bifun_inhib/LTP/seed_sf"/>
</dbReference>
<dbReference type="EMBL" id="CM004398">
    <property type="protein sequence ID" value="OAY35299.1"/>
    <property type="molecule type" value="Genomic_DNA"/>
</dbReference>
<comment type="similarity">
    <text evidence="1">Belongs to the plant LTP family.</text>
</comment>
<keyword evidence="6" id="KW-1185">Reference proteome</keyword>
<dbReference type="OMA" id="CECIEIM"/>
<reference evidence="6" key="1">
    <citation type="journal article" date="2016" name="Nat. Biotechnol.">
        <title>Sequencing wild and cultivated cassava and related species reveals extensive interspecific hybridization and genetic diversity.</title>
        <authorList>
            <person name="Bredeson J.V."/>
            <person name="Lyons J.B."/>
            <person name="Prochnik S.E."/>
            <person name="Wu G.A."/>
            <person name="Ha C.M."/>
            <person name="Edsinger-Gonzales E."/>
            <person name="Grimwood J."/>
            <person name="Schmutz J."/>
            <person name="Rabbi I.Y."/>
            <person name="Egesi C."/>
            <person name="Nauluvula P."/>
            <person name="Lebot V."/>
            <person name="Ndunguru J."/>
            <person name="Mkamilo G."/>
            <person name="Bart R.S."/>
            <person name="Setter T.L."/>
            <person name="Gleadow R.M."/>
            <person name="Kulakow P."/>
            <person name="Ferguson M.E."/>
            <person name="Rounsley S."/>
            <person name="Rokhsar D.S."/>
        </authorList>
    </citation>
    <scope>NUCLEOTIDE SEQUENCE [LARGE SCALE GENOMIC DNA]</scope>
    <source>
        <strain evidence="6">cv. AM560-2</strain>
    </source>
</reference>
<feature type="chain" id="PRO_5012542026" description="Bifunctional inhibitor/plant lipid transfer protein/seed storage helical domain-containing protein" evidence="3">
    <location>
        <begin position="21"/>
        <end position="119"/>
    </location>
</feature>
<dbReference type="Gene3D" id="1.10.110.10">
    <property type="entry name" value="Plant lipid-transfer and hydrophobic proteins"/>
    <property type="match status" value="1"/>
</dbReference>
<dbReference type="AlphaFoldDB" id="A0A2C9UUX1"/>
<dbReference type="Pfam" id="PF00234">
    <property type="entry name" value="Tryp_alpha_amyl"/>
    <property type="match status" value="1"/>
</dbReference>
<evidence type="ECO:0000313" key="5">
    <source>
        <dbReference type="EMBL" id="OAY35299.1"/>
    </source>
</evidence>
<keyword evidence="3" id="KW-0732">Signal</keyword>
<dbReference type="STRING" id="3983.A0A2C9UUX1"/>
<feature type="signal peptide" evidence="3">
    <location>
        <begin position="1"/>
        <end position="20"/>
    </location>
</feature>
<dbReference type="PRINTS" id="PR00382">
    <property type="entry name" value="LIPIDTRNSFER"/>
</dbReference>
<dbReference type="InterPro" id="IPR016140">
    <property type="entry name" value="Bifunc_inhib/LTP/seed_store"/>
</dbReference>
<evidence type="ECO:0000256" key="1">
    <source>
        <dbReference type="ARBA" id="ARBA00009748"/>
    </source>
</evidence>
<dbReference type="SUPFAM" id="SSF47699">
    <property type="entry name" value="Bifunctional inhibitor/lipid-transfer protein/seed storage 2S albumin"/>
    <property type="match status" value="1"/>
</dbReference>
<gene>
    <name evidence="5" type="ORF">MANES_12G089100v8</name>
</gene>
<name>A0A2C9UUX1_MANES</name>
<protein>
    <recommendedName>
        <fullName evidence="4">Bifunctional inhibitor/plant lipid transfer protein/seed storage helical domain-containing protein</fullName>
    </recommendedName>
</protein>
<dbReference type="GO" id="GO:0008289">
    <property type="term" value="F:lipid binding"/>
    <property type="evidence" value="ECO:0007669"/>
    <property type="project" value="InterPro"/>
</dbReference>
<evidence type="ECO:0000259" key="4">
    <source>
        <dbReference type="Pfam" id="PF00234"/>
    </source>
</evidence>
<dbReference type="Proteomes" id="UP000091857">
    <property type="component" value="Chromosome 12"/>
</dbReference>
<dbReference type="PANTHER" id="PTHR33076">
    <property type="entry name" value="NON-SPECIFIC LIPID-TRANSFER PROTEIN 2-RELATED"/>
    <property type="match status" value="1"/>
</dbReference>
<dbReference type="InterPro" id="IPR000528">
    <property type="entry name" value="Plant_nsLTP"/>
</dbReference>
<dbReference type="Gramene" id="Manes.12G089100.1.v8.1">
    <property type="protein sequence ID" value="Manes.12G089100.1.v8.1.CDS"/>
    <property type="gene ID" value="Manes.12G089100.v8.1"/>
</dbReference>
<accession>A0A2C9UUX1</accession>